<feature type="region of interest" description="Disordered" evidence="2">
    <location>
        <begin position="1"/>
        <end position="29"/>
    </location>
</feature>
<protein>
    <submittedName>
        <fullName evidence="3">NBD/HSP70 family sugar kinase</fullName>
    </submittedName>
</protein>
<dbReference type="InterPro" id="IPR043129">
    <property type="entry name" value="ATPase_NBD"/>
</dbReference>
<dbReference type="AlphaFoldDB" id="A0A9X2H354"/>
<accession>A0A9X2H354</accession>
<evidence type="ECO:0000313" key="4">
    <source>
        <dbReference type="Proteomes" id="UP001139722"/>
    </source>
</evidence>
<sequence>MNSTATPRAAAVPVPAAASVDGRSTSSSDGDAFVATALDGAALAAMVELVRSGASSTRPELVSRSGLGRKIVTQRVDQAIELGLIVEGELAPSAGGRQARTLRFRAEAGRVLVAQIGASEFSAGLADLDGNLTEVSHEDWDIAAGPESTMARIHDHFETLSRRARLDRPWAIGIGLPGPVDFSTARLVAPPIMPGWDGFSARGWLREHYDAPVWVDNDVNLMAIGEWTKSPLRDERDLLFVKIGTGVGAGMIVRGRLVRGQSGAAGDIGHTHVTDDPTKVCRCGKVGCLEAVASGWSMLLEATARAAESPLLSAAMQQRGSLALGDLGEAARVGDPLATELIGTNAHAVAEVAANLVNFMNPGVLVIGGGVLRAGVQVVDEIESVVRARATDLVARDLAVRAATLDHLEGLQGAALLAVENLFSPSTLPRWIAQGTPVGHAVMLQRYGRAFA</sequence>
<dbReference type="Gene3D" id="3.30.420.40">
    <property type="match status" value="2"/>
</dbReference>
<comment type="caution">
    <text evidence="3">The sequence shown here is derived from an EMBL/GenBank/DDBJ whole genome shotgun (WGS) entry which is preliminary data.</text>
</comment>
<dbReference type="RefSeq" id="WP_197738062.1">
    <property type="nucleotide sequence ID" value="NZ_BAAANU010000003.1"/>
</dbReference>
<keyword evidence="3" id="KW-0808">Transferase</keyword>
<evidence type="ECO:0000256" key="1">
    <source>
        <dbReference type="ARBA" id="ARBA00006479"/>
    </source>
</evidence>
<dbReference type="InterPro" id="IPR049874">
    <property type="entry name" value="ROK_cs"/>
</dbReference>
<gene>
    <name evidence="3" type="ORF">BJ978_002516</name>
</gene>
<organism evidence="3 4">
    <name type="scientific">Agromyces terreus</name>
    <dbReference type="NCBI Taxonomy" id="424795"/>
    <lineage>
        <taxon>Bacteria</taxon>
        <taxon>Bacillati</taxon>
        <taxon>Actinomycetota</taxon>
        <taxon>Actinomycetes</taxon>
        <taxon>Micrococcales</taxon>
        <taxon>Microbacteriaceae</taxon>
        <taxon>Agromyces</taxon>
    </lineage>
</organism>
<evidence type="ECO:0000313" key="3">
    <source>
        <dbReference type="EMBL" id="MCP2371840.1"/>
    </source>
</evidence>
<dbReference type="InterPro" id="IPR000600">
    <property type="entry name" value="ROK"/>
</dbReference>
<comment type="similarity">
    <text evidence="1">Belongs to the ROK (NagC/XylR) family.</text>
</comment>
<dbReference type="CDD" id="cd23763">
    <property type="entry name" value="ASKHA_ATPase_ROK"/>
    <property type="match status" value="1"/>
</dbReference>
<dbReference type="Gene3D" id="1.10.10.10">
    <property type="entry name" value="Winged helix-like DNA-binding domain superfamily/Winged helix DNA-binding domain"/>
    <property type="match status" value="1"/>
</dbReference>
<dbReference type="PANTHER" id="PTHR18964:SF173">
    <property type="entry name" value="GLUCOKINASE"/>
    <property type="match status" value="1"/>
</dbReference>
<dbReference type="EMBL" id="JAMZDY010000001">
    <property type="protein sequence ID" value="MCP2371840.1"/>
    <property type="molecule type" value="Genomic_DNA"/>
</dbReference>
<evidence type="ECO:0000256" key="2">
    <source>
        <dbReference type="SAM" id="MobiDB-lite"/>
    </source>
</evidence>
<keyword evidence="3" id="KW-0418">Kinase</keyword>
<feature type="compositionally biased region" description="Low complexity" evidence="2">
    <location>
        <begin position="1"/>
        <end position="20"/>
    </location>
</feature>
<dbReference type="SUPFAM" id="SSF53067">
    <property type="entry name" value="Actin-like ATPase domain"/>
    <property type="match status" value="1"/>
</dbReference>
<dbReference type="PANTHER" id="PTHR18964">
    <property type="entry name" value="ROK (REPRESSOR, ORF, KINASE) FAMILY"/>
    <property type="match status" value="1"/>
</dbReference>
<dbReference type="PROSITE" id="PS01125">
    <property type="entry name" value="ROK"/>
    <property type="match status" value="1"/>
</dbReference>
<dbReference type="InterPro" id="IPR036388">
    <property type="entry name" value="WH-like_DNA-bd_sf"/>
</dbReference>
<dbReference type="Pfam" id="PF00480">
    <property type="entry name" value="ROK"/>
    <property type="match status" value="1"/>
</dbReference>
<proteinExistence type="inferred from homology"/>
<dbReference type="Proteomes" id="UP001139722">
    <property type="component" value="Unassembled WGS sequence"/>
</dbReference>
<name>A0A9X2H354_9MICO</name>
<dbReference type="GO" id="GO:0016301">
    <property type="term" value="F:kinase activity"/>
    <property type="evidence" value="ECO:0007669"/>
    <property type="project" value="UniProtKB-KW"/>
</dbReference>
<reference evidence="3" key="1">
    <citation type="submission" date="2022-06" db="EMBL/GenBank/DDBJ databases">
        <title>Sequencing the genomes of 1000 actinobacteria strains.</title>
        <authorList>
            <person name="Klenk H.-P."/>
        </authorList>
    </citation>
    <scope>NUCLEOTIDE SEQUENCE</scope>
    <source>
        <strain evidence="3">DSM 22016</strain>
    </source>
</reference>
<keyword evidence="4" id="KW-1185">Reference proteome</keyword>